<gene>
    <name evidence="1" type="ORF">PY01498</name>
</gene>
<protein>
    <submittedName>
        <fullName evidence="1">Uncharacterized protein</fullName>
    </submittedName>
</protein>
<dbReference type="PaxDb" id="73239-Q7RPG1"/>
<sequence length="72" mass="8872">MWIHVYVYKIKSEINVSLKYLHSPHFNMTLFICLFIFKQIKKCVHIEYMHVNSKKINRFHLLPPKKKQKNKK</sequence>
<dbReference type="Proteomes" id="UP000008553">
    <property type="component" value="Unassembled WGS sequence"/>
</dbReference>
<comment type="caution">
    <text evidence="1">The sequence shown here is derived from an EMBL/GenBank/DDBJ whole genome shotgun (WGS) entry which is preliminary data.</text>
</comment>
<reference evidence="1 2" key="1">
    <citation type="journal article" date="2002" name="Nature">
        <title>Genome sequence and comparative analysis of the model rodent malaria parasite Plasmodium yoelii yoelii.</title>
        <authorList>
            <person name="Carlton J.M."/>
            <person name="Angiuoli S.V."/>
            <person name="Suh B.B."/>
            <person name="Kooij T.W."/>
            <person name="Pertea M."/>
            <person name="Silva J.C."/>
            <person name="Ermolaeva M.D."/>
            <person name="Allen J.E."/>
            <person name="Selengut J.D."/>
            <person name="Koo H.L."/>
            <person name="Peterson J.D."/>
            <person name="Pop M."/>
            <person name="Kosack D.S."/>
            <person name="Shumway M.F."/>
            <person name="Bidwell S.L."/>
            <person name="Shallom S.J."/>
            <person name="van Aken S.E."/>
            <person name="Riedmuller S.B."/>
            <person name="Feldblyum T.V."/>
            <person name="Cho J.K."/>
            <person name="Quackenbush J."/>
            <person name="Sedegah M."/>
            <person name="Shoaibi A."/>
            <person name="Cummings L.M."/>
            <person name="Florens L."/>
            <person name="Yates J.R."/>
            <person name="Raine J.D."/>
            <person name="Sinden R.E."/>
            <person name="Harris M.A."/>
            <person name="Cunningham D.A."/>
            <person name="Preiser P.R."/>
            <person name="Bergman L.W."/>
            <person name="Vaidya A.B."/>
            <person name="van Lin L.H."/>
            <person name="Janse C.J."/>
            <person name="Waters A.P."/>
            <person name="Smith H.O."/>
            <person name="White O.R."/>
            <person name="Salzberg S.L."/>
            <person name="Venter J.C."/>
            <person name="Fraser C.M."/>
            <person name="Hoffman S.L."/>
            <person name="Gardner M.J."/>
            <person name="Carucci D.J."/>
        </authorList>
    </citation>
    <scope>NUCLEOTIDE SEQUENCE [LARGE SCALE GENOMIC DNA]</scope>
    <source>
        <strain evidence="1 2">17XNL</strain>
    </source>
</reference>
<accession>Q7RPG1</accession>
<dbReference type="InParanoid" id="Q7RPG1"/>
<evidence type="ECO:0000313" key="2">
    <source>
        <dbReference type="Proteomes" id="UP000008553"/>
    </source>
</evidence>
<dbReference type="EMBL" id="AABL01000398">
    <property type="protein sequence ID" value="EAA20835.1"/>
    <property type="molecule type" value="Genomic_DNA"/>
</dbReference>
<name>Q7RPG1_PLAYO</name>
<evidence type="ECO:0000313" key="1">
    <source>
        <dbReference type="EMBL" id="EAA20835.1"/>
    </source>
</evidence>
<organism evidence="1 2">
    <name type="scientific">Plasmodium yoelii yoelii</name>
    <dbReference type="NCBI Taxonomy" id="73239"/>
    <lineage>
        <taxon>Eukaryota</taxon>
        <taxon>Sar</taxon>
        <taxon>Alveolata</taxon>
        <taxon>Apicomplexa</taxon>
        <taxon>Aconoidasida</taxon>
        <taxon>Haemosporida</taxon>
        <taxon>Plasmodiidae</taxon>
        <taxon>Plasmodium</taxon>
        <taxon>Plasmodium (Vinckeia)</taxon>
    </lineage>
</organism>
<dbReference type="AlphaFoldDB" id="Q7RPG1"/>
<keyword evidence="2" id="KW-1185">Reference proteome</keyword>
<proteinExistence type="predicted"/>